<sequence length="300" mass="32249">MSDGVNDGVVVVGGGAAGLTLAHWLTRTGAGPVTVVEAPEGPLRPAERTWCHWDDGPGEFEEAVTAEWSRLRITGPDGGVVEAEPAPLRYRMLRSTPFERLVHARLAAHPGAGLLRATVHGVRGRTDGAPGAEVHGAGADGRPFTLWGRYVFDSRPLPGLPPARTTLLQHFRGWFVHTDRPRFDPATAHLMDFRVPQPAHGLAFGYVLPLAEDRALVEYTEFSRRPLERAAYDSALTHYTGRVLGLGAFAVTGTEQGVIPMTDARFPRRFPRPGTTGARFPRRGGPAPAHFPIGTAGGAT</sequence>
<evidence type="ECO:0000256" key="1">
    <source>
        <dbReference type="SAM" id="MobiDB-lite"/>
    </source>
</evidence>
<dbReference type="EMBL" id="PVLV01000428">
    <property type="protein sequence ID" value="PRH76785.1"/>
    <property type="molecule type" value="Genomic_DNA"/>
</dbReference>
<organism evidence="2 3">
    <name type="scientific">Streptomyces solincola</name>
    <dbReference type="NCBI Taxonomy" id="2100817"/>
    <lineage>
        <taxon>Bacteria</taxon>
        <taxon>Bacillati</taxon>
        <taxon>Actinomycetota</taxon>
        <taxon>Actinomycetes</taxon>
        <taxon>Kitasatosporales</taxon>
        <taxon>Streptomycetaceae</taxon>
        <taxon>Streptomyces</taxon>
    </lineage>
</organism>
<proteinExistence type="predicted"/>
<protein>
    <submittedName>
        <fullName evidence="2">Lycopene cyclase</fullName>
    </submittedName>
</protein>
<gene>
    <name evidence="2" type="ORF">C6N75_23790</name>
</gene>
<dbReference type="Pfam" id="PF05834">
    <property type="entry name" value="Lycopene_cycl"/>
    <property type="match status" value="1"/>
</dbReference>
<evidence type="ECO:0000313" key="3">
    <source>
        <dbReference type="Proteomes" id="UP000239322"/>
    </source>
</evidence>
<dbReference type="AlphaFoldDB" id="A0A2S9PQT8"/>
<comment type="caution">
    <text evidence="2">The sequence shown here is derived from an EMBL/GenBank/DDBJ whole genome shotgun (WGS) entry which is preliminary data.</text>
</comment>
<feature type="non-terminal residue" evidence="2">
    <location>
        <position position="300"/>
    </location>
</feature>
<dbReference type="OrthoDB" id="24355at2"/>
<dbReference type="Proteomes" id="UP000239322">
    <property type="component" value="Unassembled WGS sequence"/>
</dbReference>
<dbReference type="RefSeq" id="WP_105870950.1">
    <property type="nucleotide sequence ID" value="NZ_PVLV01000428.1"/>
</dbReference>
<keyword evidence="3" id="KW-1185">Reference proteome</keyword>
<dbReference type="InterPro" id="IPR036188">
    <property type="entry name" value="FAD/NAD-bd_sf"/>
</dbReference>
<feature type="region of interest" description="Disordered" evidence="1">
    <location>
        <begin position="268"/>
        <end position="300"/>
    </location>
</feature>
<dbReference type="Gene3D" id="3.50.50.60">
    <property type="entry name" value="FAD/NAD(P)-binding domain"/>
    <property type="match status" value="1"/>
</dbReference>
<accession>A0A2S9PQT8</accession>
<name>A0A2S9PQT8_9ACTN</name>
<evidence type="ECO:0000313" key="2">
    <source>
        <dbReference type="EMBL" id="PRH76785.1"/>
    </source>
</evidence>
<dbReference type="SUPFAM" id="SSF51905">
    <property type="entry name" value="FAD/NAD(P)-binding domain"/>
    <property type="match status" value="1"/>
</dbReference>
<reference evidence="2 3" key="1">
    <citation type="submission" date="2018-03" db="EMBL/GenBank/DDBJ databases">
        <title>Novel Streptomyces sp. from soil.</title>
        <authorList>
            <person name="Tan G.Y.A."/>
            <person name="Lee Z.Y."/>
        </authorList>
    </citation>
    <scope>NUCLEOTIDE SEQUENCE [LARGE SCALE GENOMIC DNA]</scope>
    <source>
        <strain evidence="2 3">ST5x</strain>
    </source>
</reference>